<evidence type="ECO:0000256" key="7">
    <source>
        <dbReference type="ARBA" id="ARBA00024867"/>
    </source>
</evidence>
<dbReference type="CDD" id="cd00383">
    <property type="entry name" value="trans_reg_C"/>
    <property type="match status" value="1"/>
</dbReference>
<gene>
    <name evidence="12" type="ORF">H8718_07020</name>
</gene>
<evidence type="ECO:0000313" key="13">
    <source>
        <dbReference type="Proteomes" id="UP000655830"/>
    </source>
</evidence>
<accession>A0A926I912</accession>
<dbReference type="InterPro" id="IPR011006">
    <property type="entry name" value="CheY-like_superfamily"/>
</dbReference>
<reference evidence="12" key="1">
    <citation type="submission" date="2020-08" db="EMBL/GenBank/DDBJ databases">
        <title>Genome public.</title>
        <authorList>
            <person name="Liu C."/>
            <person name="Sun Q."/>
        </authorList>
    </citation>
    <scope>NUCLEOTIDE SEQUENCE</scope>
    <source>
        <strain evidence="12">NSJ-12</strain>
    </source>
</reference>
<dbReference type="Proteomes" id="UP000655830">
    <property type="component" value="Unassembled WGS sequence"/>
</dbReference>
<evidence type="ECO:0000259" key="10">
    <source>
        <dbReference type="PROSITE" id="PS50110"/>
    </source>
</evidence>
<dbReference type="FunFam" id="3.40.50.2300:FF:000001">
    <property type="entry name" value="DNA-binding response regulator PhoB"/>
    <property type="match status" value="1"/>
</dbReference>
<dbReference type="InterPro" id="IPR036388">
    <property type="entry name" value="WH-like_DNA-bd_sf"/>
</dbReference>
<dbReference type="GO" id="GO:0005829">
    <property type="term" value="C:cytosol"/>
    <property type="evidence" value="ECO:0007669"/>
    <property type="project" value="TreeGrafter"/>
</dbReference>
<dbReference type="InterPro" id="IPR001867">
    <property type="entry name" value="OmpR/PhoB-type_DNA-bd"/>
</dbReference>
<dbReference type="Gene3D" id="3.40.50.2300">
    <property type="match status" value="1"/>
</dbReference>
<evidence type="ECO:0000256" key="4">
    <source>
        <dbReference type="ARBA" id="ARBA00023015"/>
    </source>
</evidence>
<evidence type="ECO:0000256" key="6">
    <source>
        <dbReference type="ARBA" id="ARBA00023163"/>
    </source>
</evidence>
<keyword evidence="6" id="KW-0804">Transcription</keyword>
<feature type="domain" description="Response regulatory" evidence="10">
    <location>
        <begin position="4"/>
        <end position="117"/>
    </location>
</feature>
<evidence type="ECO:0000256" key="9">
    <source>
        <dbReference type="PROSITE-ProRule" id="PRU01091"/>
    </source>
</evidence>
<evidence type="ECO:0000256" key="8">
    <source>
        <dbReference type="PROSITE-ProRule" id="PRU00169"/>
    </source>
</evidence>
<evidence type="ECO:0000313" key="12">
    <source>
        <dbReference type="EMBL" id="MBC8579275.1"/>
    </source>
</evidence>
<dbReference type="SUPFAM" id="SSF46894">
    <property type="entry name" value="C-terminal effector domain of the bipartite response regulators"/>
    <property type="match status" value="1"/>
</dbReference>
<dbReference type="PROSITE" id="PS51755">
    <property type="entry name" value="OMPR_PHOB"/>
    <property type="match status" value="1"/>
</dbReference>
<dbReference type="GO" id="GO:0000156">
    <property type="term" value="F:phosphorelay response regulator activity"/>
    <property type="evidence" value="ECO:0007669"/>
    <property type="project" value="TreeGrafter"/>
</dbReference>
<dbReference type="GO" id="GO:0032993">
    <property type="term" value="C:protein-DNA complex"/>
    <property type="evidence" value="ECO:0007669"/>
    <property type="project" value="TreeGrafter"/>
</dbReference>
<proteinExistence type="predicted"/>
<dbReference type="SMART" id="SM00448">
    <property type="entry name" value="REC"/>
    <property type="match status" value="1"/>
</dbReference>
<evidence type="ECO:0000259" key="11">
    <source>
        <dbReference type="PROSITE" id="PS51755"/>
    </source>
</evidence>
<dbReference type="GO" id="GO:0000976">
    <property type="term" value="F:transcription cis-regulatory region binding"/>
    <property type="evidence" value="ECO:0007669"/>
    <property type="project" value="TreeGrafter"/>
</dbReference>
<dbReference type="InterPro" id="IPR039420">
    <property type="entry name" value="WalR-like"/>
</dbReference>
<dbReference type="AlphaFoldDB" id="A0A926I912"/>
<feature type="modified residue" description="4-aspartylphosphate" evidence="8">
    <location>
        <position position="53"/>
    </location>
</feature>
<evidence type="ECO:0000256" key="2">
    <source>
        <dbReference type="ARBA" id="ARBA00022553"/>
    </source>
</evidence>
<dbReference type="GO" id="GO:0006355">
    <property type="term" value="P:regulation of DNA-templated transcription"/>
    <property type="evidence" value="ECO:0007669"/>
    <property type="project" value="InterPro"/>
</dbReference>
<dbReference type="PANTHER" id="PTHR48111">
    <property type="entry name" value="REGULATOR OF RPOS"/>
    <property type="match status" value="1"/>
</dbReference>
<feature type="domain" description="OmpR/PhoB-type" evidence="11">
    <location>
        <begin position="131"/>
        <end position="228"/>
    </location>
</feature>
<keyword evidence="5 9" id="KW-0238">DNA-binding</keyword>
<dbReference type="PROSITE" id="PS50110">
    <property type="entry name" value="RESPONSE_REGULATORY"/>
    <property type="match status" value="1"/>
</dbReference>
<evidence type="ECO:0000256" key="1">
    <source>
        <dbReference type="ARBA" id="ARBA00018672"/>
    </source>
</evidence>
<protein>
    <recommendedName>
        <fullName evidence="1">Stage 0 sporulation protein A homolog</fullName>
    </recommendedName>
</protein>
<keyword evidence="2 8" id="KW-0597">Phosphoprotein</keyword>
<dbReference type="Pfam" id="PF00072">
    <property type="entry name" value="Response_reg"/>
    <property type="match status" value="1"/>
</dbReference>
<sequence>MLKRIYIADDEANICKLIQSFLEKEGFEVKCFGNGVDLLNRFRIDPADLLILDIMMPGIDGLSLCAMIRQESSVPIIIVSAKDSEIDRVTGITIGSDDYLVKPFSPLELVARVKALFRRNELLLGQSHVESEVLTYHTLILNMKMRTLIINERAVTLTPMEFDFLAFLVKNQDRAVSKVELLKELWQVDFETDTRATDDVVKRLRKKLKEHGSISIETVWGFGYRIGQEV</sequence>
<dbReference type="InterPro" id="IPR001789">
    <property type="entry name" value="Sig_transdc_resp-reg_receiver"/>
</dbReference>
<dbReference type="SUPFAM" id="SSF52172">
    <property type="entry name" value="CheY-like"/>
    <property type="match status" value="1"/>
</dbReference>
<keyword evidence="3" id="KW-0902">Two-component regulatory system</keyword>
<dbReference type="EMBL" id="JACRSY010000009">
    <property type="protein sequence ID" value="MBC8579275.1"/>
    <property type="molecule type" value="Genomic_DNA"/>
</dbReference>
<name>A0A926I912_9FIRM</name>
<dbReference type="SMART" id="SM00862">
    <property type="entry name" value="Trans_reg_C"/>
    <property type="match status" value="1"/>
</dbReference>
<dbReference type="RefSeq" id="WP_177669516.1">
    <property type="nucleotide sequence ID" value="NZ_JACRSY010000009.1"/>
</dbReference>
<evidence type="ECO:0000256" key="5">
    <source>
        <dbReference type="ARBA" id="ARBA00023125"/>
    </source>
</evidence>
<comment type="function">
    <text evidence="7">May play the central regulatory role in sporulation. It may be an element of the effector pathway responsible for the activation of sporulation genes in response to nutritional stress. Spo0A may act in concert with spo0H (a sigma factor) to control the expression of some genes that are critical to the sporulation process.</text>
</comment>
<dbReference type="PANTHER" id="PTHR48111:SF1">
    <property type="entry name" value="TWO-COMPONENT RESPONSE REGULATOR ORR33"/>
    <property type="match status" value="1"/>
</dbReference>
<keyword evidence="13" id="KW-1185">Reference proteome</keyword>
<dbReference type="Gene3D" id="6.10.250.690">
    <property type="match status" value="1"/>
</dbReference>
<comment type="caution">
    <text evidence="12">The sequence shown here is derived from an EMBL/GenBank/DDBJ whole genome shotgun (WGS) entry which is preliminary data.</text>
</comment>
<dbReference type="InterPro" id="IPR016032">
    <property type="entry name" value="Sig_transdc_resp-reg_C-effctor"/>
</dbReference>
<feature type="DNA-binding region" description="OmpR/PhoB-type" evidence="9">
    <location>
        <begin position="131"/>
        <end position="228"/>
    </location>
</feature>
<evidence type="ECO:0000256" key="3">
    <source>
        <dbReference type="ARBA" id="ARBA00023012"/>
    </source>
</evidence>
<dbReference type="Gene3D" id="1.10.10.10">
    <property type="entry name" value="Winged helix-like DNA-binding domain superfamily/Winged helix DNA-binding domain"/>
    <property type="match status" value="1"/>
</dbReference>
<keyword evidence="4" id="KW-0805">Transcription regulation</keyword>
<dbReference type="Pfam" id="PF00486">
    <property type="entry name" value="Trans_reg_C"/>
    <property type="match status" value="1"/>
</dbReference>
<organism evidence="12 13">
    <name type="scientific">Zhenhengia yiwuensis</name>
    <dbReference type="NCBI Taxonomy" id="2763666"/>
    <lineage>
        <taxon>Bacteria</taxon>
        <taxon>Bacillati</taxon>
        <taxon>Bacillota</taxon>
        <taxon>Clostridia</taxon>
        <taxon>Lachnospirales</taxon>
        <taxon>Lachnospiraceae</taxon>
        <taxon>Zhenhengia</taxon>
    </lineage>
</organism>